<dbReference type="InterPro" id="IPR051321">
    <property type="entry name" value="PHA/PHB_synthase"/>
</dbReference>
<evidence type="ECO:0000256" key="1">
    <source>
        <dbReference type="ARBA" id="ARBA00004683"/>
    </source>
</evidence>
<dbReference type="GO" id="GO:0016746">
    <property type="term" value="F:acyltransferase activity"/>
    <property type="evidence" value="ECO:0007669"/>
    <property type="project" value="UniProtKB-KW"/>
</dbReference>
<dbReference type="UniPathway" id="UPA00917"/>
<reference evidence="8 9" key="1">
    <citation type="submission" date="2019-03" db="EMBL/GenBank/DDBJ databases">
        <title>Above-ground endophytic microbial communities from plants in different locations in the United States.</title>
        <authorList>
            <person name="Frank C."/>
        </authorList>
    </citation>
    <scope>NUCLEOTIDE SEQUENCE [LARGE SCALE GENOMIC DNA]</scope>
    <source>
        <strain evidence="8 9">LP_13_YM</strain>
    </source>
</reference>
<comment type="pathway">
    <text evidence="1">Biopolymer metabolism; poly-(R)-3-hydroxybutanoate biosynthesis.</text>
</comment>
<evidence type="ECO:0000256" key="5">
    <source>
        <dbReference type="ARBA" id="ARBA00023315"/>
    </source>
</evidence>
<dbReference type="Gene3D" id="3.40.50.1820">
    <property type="entry name" value="alpha/beta hydrolase"/>
    <property type="match status" value="1"/>
</dbReference>
<dbReference type="InterPro" id="IPR010125">
    <property type="entry name" value="PHA_synth_III_C"/>
</dbReference>
<evidence type="ECO:0000256" key="3">
    <source>
        <dbReference type="ARBA" id="ARBA00022679"/>
    </source>
</evidence>
<dbReference type="GO" id="GO:0042619">
    <property type="term" value="P:poly-hydroxybutyrate biosynthetic process"/>
    <property type="evidence" value="ECO:0007669"/>
    <property type="project" value="UniProtKB-KW"/>
</dbReference>
<dbReference type="AlphaFoldDB" id="A0A4R3YXY8"/>
<organism evidence="8 9">
    <name type="scientific">Luteibacter rhizovicinus</name>
    <dbReference type="NCBI Taxonomy" id="242606"/>
    <lineage>
        <taxon>Bacteria</taxon>
        <taxon>Pseudomonadati</taxon>
        <taxon>Pseudomonadota</taxon>
        <taxon>Gammaproteobacteria</taxon>
        <taxon>Lysobacterales</taxon>
        <taxon>Rhodanobacteraceae</taxon>
        <taxon>Luteibacter</taxon>
    </lineage>
</organism>
<dbReference type="Pfam" id="PF00561">
    <property type="entry name" value="Abhydrolase_1"/>
    <property type="match status" value="1"/>
</dbReference>
<evidence type="ECO:0000256" key="2">
    <source>
        <dbReference type="ARBA" id="ARBA00019065"/>
    </source>
</evidence>
<evidence type="ECO:0000313" key="9">
    <source>
        <dbReference type="Proteomes" id="UP000295645"/>
    </source>
</evidence>
<name>A0A4R3YXY8_9GAMM</name>
<proteinExistence type="predicted"/>
<dbReference type="PANTHER" id="PTHR36837:SF2">
    <property type="entry name" value="POLY(3-HYDROXYALKANOATE) POLYMERASE SUBUNIT PHAC"/>
    <property type="match status" value="1"/>
</dbReference>
<gene>
    <name evidence="8" type="ORF">EC912_101458</name>
</gene>
<keyword evidence="3" id="KW-0808">Transferase</keyword>
<dbReference type="NCBIfam" id="TIGR01836">
    <property type="entry name" value="PHA_synth_III_C"/>
    <property type="match status" value="1"/>
</dbReference>
<accession>A0A4R3YXY8</accession>
<dbReference type="Proteomes" id="UP000295645">
    <property type="component" value="Unassembled WGS sequence"/>
</dbReference>
<dbReference type="SUPFAM" id="SSF53474">
    <property type="entry name" value="alpha/beta-Hydrolases"/>
    <property type="match status" value="1"/>
</dbReference>
<evidence type="ECO:0000259" key="7">
    <source>
        <dbReference type="Pfam" id="PF00561"/>
    </source>
</evidence>
<dbReference type="PANTHER" id="PTHR36837">
    <property type="entry name" value="POLY(3-HYDROXYALKANOATE) POLYMERASE SUBUNIT PHAC"/>
    <property type="match status" value="1"/>
</dbReference>
<dbReference type="InterPro" id="IPR000073">
    <property type="entry name" value="AB_hydrolase_1"/>
</dbReference>
<keyword evidence="5" id="KW-0012">Acyltransferase</keyword>
<dbReference type="EMBL" id="SMCS01000001">
    <property type="protein sequence ID" value="TCV97446.1"/>
    <property type="molecule type" value="Genomic_DNA"/>
</dbReference>
<evidence type="ECO:0000313" key="8">
    <source>
        <dbReference type="EMBL" id="TCV97446.1"/>
    </source>
</evidence>
<keyword evidence="4" id="KW-0583">PHB biosynthesis</keyword>
<protein>
    <recommendedName>
        <fullName evidence="2">Poly(3-hydroxyalkanoate) polymerase subunit PhaC</fullName>
    </recommendedName>
    <alternativeName>
        <fullName evidence="6">PHB synthase subunit PhaC</fullName>
    </alternativeName>
</protein>
<comment type="caution">
    <text evidence="8">The sequence shown here is derived from an EMBL/GenBank/DDBJ whole genome shotgun (WGS) entry which is preliminary data.</text>
</comment>
<feature type="domain" description="AB hydrolase-1" evidence="7">
    <location>
        <begin position="69"/>
        <end position="335"/>
    </location>
</feature>
<sequence length="355" mass="40521">MMQNPFNIDPQHARDEVEAFRRKLEAGMETLRNVGPIELGSTPREAVYREDKLTLWHFVGEKKPTAKVPILICYALVNTPWMVDLQADRSMVRNLLEQGEDVYLIDWGYPDGADRWLTLEDYIDGYLDRCVDTVRRRHELDAINLLGICQGGVFSLCYTALHGDKVRNLVTMVTPVDFHTPDNMLSHWTRGVDIDLFVDTVGNVPADLMNWAYLTLKPVRLNQQKYVGLVDILDNPKEVENFLRMEKWIFDSPDQAGEAFRQFAKEFFQENRLMRGEAKIGERVVDLGAIRQPVLNIFAEQDHLVPPAASKPLGDLVGSDDYTAIAFKGGHIGIYVSSRAQREVPPAIHEWLAKR</sequence>
<keyword evidence="9" id="KW-1185">Reference proteome</keyword>
<evidence type="ECO:0000256" key="6">
    <source>
        <dbReference type="ARBA" id="ARBA00033356"/>
    </source>
</evidence>
<dbReference type="InterPro" id="IPR029058">
    <property type="entry name" value="AB_hydrolase_fold"/>
</dbReference>
<evidence type="ECO:0000256" key="4">
    <source>
        <dbReference type="ARBA" id="ARBA00022752"/>
    </source>
</evidence>